<name>A0A0C2VYB2_AMAMK</name>
<feature type="compositionally biased region" description="Gly residues" evidence="1">
    <location>
        <begin position="84"/>
        <end position="93"/>
    </location>
</feature>
<dbReference type="Proteomes" id="UP000054549">
    <property type="component" value="Unassembled WGS sequence"/>
</dbReference>
<dbReference type="HOGENOM" id="CLU_1849819_0_0_1"/>
<keyword evidence="4" id="KW-1185">Reference proteome</keyword>
<proteinExistence type="predicted"/>
<dbReference type="Gene3D" id="1.20.970.30">
    <property type="entry name" value="eIF4G, eIF4E-binding domain"/>
    <property type="match status" value="1"/>
</dbReference>
<organism evidence="3 4">
    <name type="scientific">Amanita muscaria (strain Koide BX008)</name>
    <dbReference type="NCBI Taxonomy" id="946122"/>
    <lineage>
        <taxon>Eukaryota</taxon>
        <taxon>Fungi</taxon>
        <taxon>Dikarya</taxon>
        <taxon>Basidiomycota</taxon>
        <taxon>Agaricomycotina</taxon>
        <taxon>Agaricomycetes</taxon>
        <taxon>Agaricomycetidae</taxon>
        <taxon>Agaricales</taxon>
        <taxon>Pluteineae</taxon>
        <taxon>Amanitaceae</taxon>
        <taxon>Amanita</taxon>
    </lineage>
</organism>
<dbReference type="OrthoDB" id="514777at2759"/>
<dbReference type="STRING" id="946122.A0A0C2VYB2"/>
<evidence type="ECO:0000256" key="1">
    <source>
        <dbReference type="SAM" id="MobiDB-lite"/>
    </source>
</evidence>
<dbReference type="InParanoid" id="A0A0C2VYB2"/>
<dbReference type="Pfam" id="PF12152">
    <property type="entry name" value="eIF_4G1"/>
    <property type="match status" value="1"/>
</dbReference>
<dbReference type="InterPro" id="IPR036211">
    <property type="entry name" value="eIF4G_eIF4E-bd_sf"/>
</dbReference>
<feature type="region of interest" description="Disordered" evidence="1">
    <location>
        <begin position="64"/>
        <end position="99"/>
    </location>
</feature>
<dbReference type="SUPFAM" id="SSF101489">
    <property type="entry name" value="Eukaryotic initiation factor 4f subunit eIF4g, eIF4e-binding domain"/>
    <property type="match status" value="1"/>
</dbReference>
<dbReference type="EMBL" id="KN819222">
    <property type="protein sequence ID" value="KIL53837.1"/>
    <property type="molecule type" value="Genomic_DNA"/>
</dbReference>
<evidence type="ECO:0000313" key="4">
    <source>
        <dbReference type="Proteomes" id="UP000054549"/>
    </source>
</evidence>
<gene>
    <name evidence="3" type="ORF">M378DRAFT_93482</name>
</gene>
<feature type="non-terminal residue" evidence="3">
    <location>
        <position position="1"/>
    </location>
</feature>
<reference evidence="3 4" key="1">
    <citation type="submission" date="2014-04" db="EMBL/GenBank/DDBJ databases">
        <title>Evolutionary Origins and Diversification of the Mycorrhizal Mutualists.</title>
        <authorList>
            <consortium name="DOE Joint Genome Institute"/>
            <consortium name="Mycorrhizal Genomics Consortium"/>
            <person name="Kohler A."/>
            <person name="Kuo A."/>
            <person name="Nagy L.G."/>
            <person name="Floudas D."/>
            <person name="Copeland A."/>
            <person name="Barry K.W."/>
            <person name="Cichocki N."/>
            <person name="Veneault-Fourrey C."/>
            <person name="LaButti K."/>
            <person name="Lindquist E.A."/>
            <person name="Lipzen A."/>
            <person name="Lundell T."/>
            <person name="Morin E."/>
            <person name="Murat C."/>
            <person name="Riley R."/>
            <person name="Ohm R."/>
            <person name="Sun H."/>
            <person name="Tunlid A."/>
            <person name="Henrissat B."/>
            <person name="Grigoriev I.V."/>
            <person name="Hibbett D.S."/>
            <person name="Martin F."/>
        </authorList>
    </citation>
    <scope>NUCLEOTIDE SEQUENCE [LARGE SCALE GENOMIC DNA]</scope>
    <source>
        <strain evidence="3 4">Koide BX008</strain>
    </source>
</reference>
<dbReference type="AlphaFoldDB" id="A0A0C2VYB2"/>
<evidence type="ECO:0000313" key="3">
    <source>
        <dbReference type="EMBL" id="KIL53837.1"/>
    </source>
</evidence>
<protein>
    <recommendedName>
        <fullName evidence="2">Eukaryotic translation initiation factor 4G1 eIF4E-binding domain-containing protein</fullName>
    </recommendedName>
</protein>
<feature type="compositionally biased region" description="Polar residues" evidence="1">
    <location>
        <begin position="73"/>
        <end position="82"/>
    </location>
</feature>
<feature type="domain" description="Eukaryotic translation initiation factor 4G1 eIF4E-binding" evidence="2">
    <location>
        <begin position="1"/>
        <end position="43"/>
    </location>
</feature>
<dbReference type="InterPro" id="IPR022745">
    <property type="entry name" value="eIF4G1_eIF4E-bd"/>
</dbReference>
<accession>A0A0C2VYB2</accession>
<evidence type="ECO:0000259" key="2">
    <source>
        <dbReference type="Pfam" id="PF12152"/>
    </source>
</evidence>
<sequence>YPKGISSPKPELNVGVKEDKSMLYRYDRDFLMQFMSIYKEKSDSLLPLDAIGLEPVGPLSLIRGRSGRHRQLPGSSAPSRQASIGGGLPGAAPGGRQIHWFRPPSRIILNVELYRTKTQTLFGPCSGGNADLDERGTNT</sequence>